<dbReference type="SUPFAM" id="SSF47413">
    <property type="entry name" value="lambda repressor-like DNA-binding domains"/>
    <property type="match status" value="1"/>
</dbReference>
<dbReference type="Gene3D" id="1.10.260.40">
    <property type="entry name" value="lambda repressor-like DNA-binding domains"/>
    <property type="match status" value="1"/>
</dbReference>
<dbReference type="SMART" id="SM00354">
    <property type="entry name" value="HTH_LACI"/>
    <property type="match status" value="1"/>
</dbReference>
<sequence>MNHGAGRVTIAGLAEQLGLSKASVSYALNGLPGVSDETRERVLALAEQLGWHPSSSARALSRARSDTIGIVLRRDPSLLGAEPYYMSLLAGVESELAETGQSLLLRMVGTDSGQEVAAYRRWSAEARVDGVMLFDITFDDPRPRLLEELGLAFVLHGNREAVAPGKVLLYDARADAGLLVEHLASLGHRRALHIAGPAEFEHEQDRRDAVAARGEELGLAFSFAASDYSMESGERIAAELLTADTSITAVLTSNDLLALGAQTALTHAGREDVAIVSWDDSLLCRLGTRPITALDRSPEEQGRRSTRLLLDQLAGRPAFDRRARPSRLVPRATSIRAGEHAAR</sequence>
<gene>
    <name evidence="5" type="ORF">BJ963_001497</name>
</gene>
<dbReference type="Gene3D" id="3.40.50.2300">
    <property type="match status" value="2"/>
</dbReference>
<feature type="domain" description="HTH lacI-type" evidence="4">
    <location>
        <begin position="8"/>
        <end position="62"/>
    </location>
</feature>
<dbReference type="InterPro" id="IPR010982">
    <property type="entry name" value="Lambda_DNA-bd_dom_sf"/>
</dbReference>
<organism evidence="5 6">
    <name type="scientific">Leifsonia soli</name>
    <dbReference type="NCBI Taxonomy" id="582665"/>
    <lineage>
        <taxon>Bacteria</taxon>
        <taxon>Bacillati</taxon>
        <taxon>Actinomycetota</taxon>
        <taxon>Actinomycetes</taxon>
        <taxon>Micrococcales</taxon>
        <taxon>Microbacteriaceae</taxon>
        <taxon>Leifsonia</taxon>
    </lineage>
</organism>
<dbReference type="Pfam" id="PF00356">
    <property type="entry name" value="LacI"/>
    <property type="match status" value="1"/>
</dbReference>
<evidence type="ECO:0000313" key="5">
    <source>
        <dbReference type="EMBL" id="NYD73978.1"/>
    </source>
</evidence>
<evidence type="ECO:0000256" key="2">
    <source>
        <dbReference type="ARBA" id="ARBA00023125"/>
    </source>
</evidence>
<accession>A0A852SXU4</accession>
<name>A0A852SXU4_9MICO</name>
<dbReference type="AlphaFoldDB" id="A0A852SXU4"/>
<dbReference type="InterPro" id="IPR046335">
    <property type="entry name" value="LacI/GalR-like_sensor"/>
</dbReference>
<keyword evidence="6" id="KW-1185">Reference proteome</keyword>
<reference evidence="5 6" key="1">
    <citation type="submission" date="2020-07" db="EMBL/GenBank/DDBJ databases">
        <title>Sequencing the genomes of 1000 actinobacteria strains.</title>
        <authorList>
            <person name="Klenk H.-P."/>
        </authorList>
    </citation>
    <scope>NUCLEOTIDE SEQUENCE [LARGE SCALE GENOMIC DNA]</scope>
    <source>
        <strain evidence="5 6">DSM 23871</strain>
    </source>
</reference>
<evidence type="ECO:0000313" key="6">
    <source>
        <dbReference type="Proteomes" id="UP000589620"/>
    </source>
</evidence>
<keyword evidence="2 5" id="KW-0238">DNA-binding</keyword>
<evidence type="ECO:0000256" key="1">
    <source>
        <dbReference type="ARBA" id="ARBA00023015"/>
    </source>
</evidence>
<dbReference type="CDD" id="cd01392">
    <property type="entry name" value="HTH_LacI"/>
    <property type="match status" value="1"/>
</dbReference>
<evidence type="ECO:0000259" key="4">
    <source>
        <dbReference type="PROSITE" id="PS50932"/>
    </source>
</evidence>
<dbReference type="InterPro" id="IPR028082">
    <property type="entry name" value="Peripla_BP_I"/>
</dbReference>
<dbReference type="EMBL" id="JACCBJ010000001">
    <property type="protein sequence ID" value="NYD73978.1"/>
    <property type="molecule type" value="Genomic_DNA"/>
</dbReference>
<dbReference type="Pfam" id="PF13377">
    <property type="entry name" value="Peripla_BP_3"/>
    <property type="match status" value="1"/>
</dbReference>
<dbReference type="GO" id="GO:0000976">
    <property type="term" value="F:transcription cis-regulatory region binding"/>
    <property type="evidence" value="ECO:0007669"/>
    <property type="project" value="TreeGrafter"/>
</dbReference>
<evidence type="ECO:0000256" key="3">
    <source>
        <dbReference type="ARBA" id="ARBA00023163"/>
    </source>
</evidence>
<dbReference type="PANTHER" id="PTHR30146:SF155">
    <property type="entry name" value="ALANINE RACEMASE"/>
    <property type="match status" value="1"/>
</dbReference>
<dbReference type="Proteomes" id="UP000589620">
    <property type="component" value="Unassembled WGS sequence"/>
</dbReference>
<dbReference type="SUPFAM" id="SSF53822">
    <property type="entry name" value="Periplasmic binding protein-like I"/>
    <property type="match status" value="1"/>
</dbReference>
<keyword evidence="1" id="KW-0805">Transcription regulation</keyword>
<proteinExistence type="predicted"/>
<dbReference type="InterPro" id="IPR000843">
    <property type="entry name" value="HTH_LacI"/>
</dbReference>
<dbReference type="PANTHER" id="PTHR30146">
    <property type="entry name" value="LACI-RELATED TRANSCRIPTIONAL REPRESSOR"/>
    <property type="match status" value="1"/>
</dbReference>
<keyword evidence="3" id="KW-0804">Transcription</keyword>
<dbReference type="CDD" id="cd06267">
    <property type="entry name" value="PBP1_LacI_sugar_binding-like"/>
    <property type="match status" value="1"/>
</dbReference>
<comment type="caution">
    <text evidence="5">The sequence shown here is derived from an EMBL/GenBank/DDBJ whole genome shotgun (WGS) entry which is preliminary data.</text>
</comment>
<protein>
    <submittedName>
        <fullName evidence="5">DNA-binding LacI/PurR family transcriptional regulator</fullName>
    </submittedName>
</protein>
<dbReference type="RefSeq" id="WP_179455678.1">
    <property type="nucleotide sequence ID" value="NZ_BAAAPX010000001.1"/>
</dbReference>
<dbReference type="GO" id="GO:0003700">
    <property type="term" value="F:DNA-binding transcription factor activity"/>
    <property type="evidence" value="ECO:0007669"/>
    <property type="project" value="TreeGrafter"/>
</dbReference>
<dbReference type="PROSITE" id="PS50932">
    <property type="entry name" value="HTH_LACI_2"/>
    <property type="match status" value="1"/>
</dbReference>